<evidence type="ECO:0008006" key="4">
    <source>
        <dbReference type="Google" id="ProtNLM"/>
    </source>
</evidence>
<feature type="coiled-coil region" evidence="1">
    <location>
        <begin position="214"/>
        <end position="248"/>
    </location>
</feature>
<keyword evidence="1" id="KW-0175">Coiled coil</keyword>
<dbReference type="SUPFAM" id="SSF159659">
    <property type="entry name" value="Cgl1923-like"/>
    <property type="match status" value="1"/>
</dbReference>
<dbReference type="InterPro" id="IPR038389">
    <property type="entry name" value="PSMG2_sf"/>
</dbReference>
<organism evidence="2 3">
    <name type="scientific">Thermofilum adornatum 1505</name>
    <dbReference type="NCBI Taxonomy" id="697581"/>
    <lineage>
        <taxon>Archaea</taxon>
        <taxon>Thermoproteota</taxon>
        <taxon>Thermoprotei</taxon>
        <taxon>Thermofilales</taxon>
        <taxon>Thermofilaceae</taxon>
        <taxon>Thermofilum</taxon>
    </lineage>
</organism>
<dbReference type="STRING" id="697581.TCARB_1629"/>
<dbReference type="Pfam" id="PF09754">
    <property type="entry name" value="PAC2"/>
    <property type="match status" value="1"/>
</dbReference>
<dbReference type="PANTHER" id="PTHR35610">
    <property type="entry name" value="3-ISOPROPYLMALATE DEHYDRATASE-RELATED"/>
    <property type="match status" value="1"/>
</dbReference>
<dbReference type="GeneID" id="16573207"/>
<proteinExistence type="predicted"/>
<evidence type="ECO:0000313" key="2">
    <source>
        <dbReference type="EMBL" id="AJB42669.1"/>
    </source>
</evidence>
<evidence type="ECO:0000256" key="1">
    <source>
        <dbReference type="SAM" id="Coils"/>
    </source>
</evidence>
<dbReference type="KEGG" id="tcb:TCARB_1629"/>
<dbReference type="EMBL" id="CP007493">
    <property type="protein sequence ID" value="AJB42669.1"/>
    <property type="molecule type" value="Genomic_DNA"/>
</dbReference>
<name>A0A3G1A6T2_9CREN</name>
<reference evidence="3" key="1">
    <citation type="book" date="2010" name="EXTREMOPHILES" publisher="0:0-0">
        <title>Complete genome sequences of ten hyperthermophilic archaea reveal their metabolic capabilities and possible ecological roles.</title>
        <editorList>
            <person name="?"/>
        </editorList>
        <authorList>
            <person name="Ravin N.V."/>
            <person name="Mardanov A.V."/>
            <person name="Bonch-Osmolovskaya E.A."/>
            <person name="Skryabin K.G."/>
        </authorList>
    </citation>
    <scope>NUCLEOTIDE SEQUENCE [LARGE SCALE GENOMIC DNA]</scope>
    <source>
        <strain evidence="3">1505</strain>
    </source>
</reference>
<dbReference type="GeneID" id="25407033"/>
<protein>
    <recommendedName>
        <fullName evidence="4">Proteasome assembly chaperone family protein</fullName>
    </recommendedName>
</protein>
<dbReference type="Proteomes" id="UP000266720">
    <property type="component" value="Chromosome"/>
</dbReference>
<dbReference type="PANTHER" id="PTHR35610:SF3">
    <property type="entry name" value="PROTEASOME ASSEMBLY CHAPERONE FAMILY PROTEIN"/>
    <property type="match status" value="1"/>
</dbReference>
<dbReference type="RefSeq" id="WP_020962244.1">
    <property type="nucleotide sequence ID" value="NZ_CP007493.1"/>
</dbReference>
<sequence length="249" mass="27448">MGTREIVYAKNTKILLNEGVSPKIFVTGFHGVGHVGWIATRHIVTKLEAKRVGMVLTPNMTPFVSIKNGVVTPYELYAKDNLLAFLPNVPVSPKDSIIVPQMLAQMIFDMHVDMVILFGGLDASFAEPDSRPRIAPTSSFLSNYAEIINKHGLPIIDERLGIVGPLATLLTYFEAGNIPAVAILPYASLDRPDPRAAAQAVEIFSNITGIGIDVKELLEEGEQLEKQLEELEKKIKDTMKNRESLVYHV</sequence>
<gene>
    <name evidence="2" type="ORF">TCARB_1629</name>
</gene>
<dbReference type="InterPro" id="IPR019151">
    <property type="entry name" value="Proteasome_assmbl_chaperone_2"/>
</dbReference>
<evidence type="ECO:0000313" key="3">
    <source>
        <dbReference type="Proteomes" id="UP000266720"/>
    </source>
</evidence>
<dbReference type="AlphaFoldDB" id="A0A3G1A6T2"/>
<accession>A0A3G1A6T2</accession>
<dbReference type="Gene3D" id="3.40.50.10900">
    <property type="entry name" value="PAC-like subunit"/>
    <property type="match status" value="1"/>
</dbReference>